<comment type="caution">
    <text evidence="2">The sequence shown here is derived from an EMBL/GenBank/DDBJ whole genome shotgun (WGS) entry which is preliminary data.</text>
</comment>
<dbReference type="EMBL" id="CAUYUJ010019711">
    <property type="protein sequence ID" value="CAK0893107.1"/>
    <property type="molecule type" value="Genomic_DNA"/>
</dbReference>
<organism evidence="2 3">
    <name type="scientific">Prorocentrum cordatum</name>
    <dbReference type="NCBI Taxonomy" id="2364126"/>
    <lineage>
        <taxon>Eukaryota</taxon>
        <taxon>Sar</taxon>
        <taxon>Alveolata</taxon>
        <taxon>Dinophyceae</taxon>
        <taxon>Prorocentrales</taxon>
        <taxon>Prorocentraceae</taxon>
        <taxon>Prorocentrum</taxon>
    </lineage>
</organism>
<protein>
    <submittedName>
        <fullName evidence="2">Uncharacterized protein</fullName>
    </submittedName>
</protein>
<proteinExistence type="predicted"/>
<dbReference type="Proteomes" id="UP001189429">
    <property type="component" value="Unassembled WGS sequence"/>
</dbReference>
<keyword evidence="3" id="KW-1185">Reference proteome</keyword>
<feature type="non-terminal residue" evidence="2">
    <location>
        <position position="1"/>
    </location>
</feature>
<gene>
    <name evidence="2" type="ORF">PCOR1329_LOCUS72566</name>
</gene>
<evidence type="ECO:0000313" key="3">
    <source>
        <dbReference type="Proteomes" id="UP001189429"/>
    </source>
</evidence>
<accession>A0ABN9X5P3</accession>
<evidence type="ECO:0000313" key="2">
    <source>
        <dbReference type="EMBL" id="CAK0893107.1"/>
    </source>
</evidence>
<feature type="region of interest" description="Disordered" evidence="1">
    <location>
        <begin position="1"/>
        <end position="32"/>
    </location>
</feature>
<reference evidence="2" key="1">
    <citation type="submission" date="2023-10" db="EMBL/GenBank/DDBJ databases">
        <authorList>
            <person name="Chen Y."/>
            <person name="Shah S."/>
            <person name="Dougan E. K."/>
            <person name="Thang M."/>
            <person name="Chan C."/>
        </authorList>
    </citation>
    <scope>NUCLEOTIDE SEQUENCE [LARGE SCALE GENOMIC DNA]</scope>
</reference>
<feature type="non-terminal residue" evidence="2">
    <location>
        <position position="252"/>
    </location>
</feature>
<sequence>ARAARSGAGRAGSPGGAAAEAEGGAGTRGWSGWSREEMESLPAWQLAKWLEDQGVDVSPACDGARVLAALRQRVEVQRPPDLASAEGLAGLRDWPLAHQLRWLDHLGGVDEALCSRGRLVQLVLERERDPPAPAAAPESPTIFAQVAESMPIVRQVAATLLSILSSAETQQAMARERDKHGWVPNGVIVKAFQRPAQGCEGDANGSPMLDVAEGDGGWTRLATGPGAPCARAPAVAGCRAAASRRLPRRSRT</sequence>
<evidence type="ECO:0000256" key="1">
    <source>
        <dbReference type="SAM" id="MobiDB-lite"/>
    </source>
</evidence>
<name>A0ABN9X5P3_9DINO</name>